<gene>
    <name evidence="4" type="ORF">C41B8_11103</name>
</gene>
<name>A0A084IK98_SALHC</name>
<evidence type="ECO:0000259" key="3">
    <source>
        <dbReference type="Pfam" id="PF07589"/>
    </source>
</evidence>
<keyword evidence="1" id="KW-0472">Membrane</keyword>
<proteinExistence type="predicted"/>
<dbReference type="Proteomes" id="UP000028302">
    <property type="component" value="Unassembled WGS sequence"/>
</dbReference>
<dbReference type="AlphaFoldDB" id="A0A084IK98"/>
<dbReference type="InterPro" id="IPR013424">
    <property type="entry name" value="Ice-binding_C"/>
</dbReference>
<feature type="signal peptide" evidence="2">
    <location>
        <begin position="1"/>
        <end position="31"/>
    </location>
</feature>
<dbReference type="RefSeq" id="WP_037337986.1">
    <property type="nucleotide sequence ID" value="NZ_APNK01000016.1"/>
</dbReference>
<organism evidence="4 5">
    <name type="scientific">Salinisphaera hydrothermalis (strain C41B8)</name>
    <dbReference type="NCBI Taxonomy" id="1304275"/>
    <lineage>
        <taxon>Bacteria</taxon>
        <taxon>Pseudomonadati</taxon>
        <taxon>Pseudomonadota</taxon>
        <taxon>Gammaproteobacteria</taxon>
        <taxon>Salinisphaerales</taxon>
        <taxon>Salinisphaeraceae</taxon>
        <taxon>Salinisphaera</taxon>
    </lineage>
</organism>
<dbReference type="Pfam" id="PF07589">
    <property type="entry name" value="PEP-CTERM"/>
    <property type="match status" value="1"/>
</dbReference>
<feature type="transmembrane region" description="Helical" evidence="1">
    <location>
        <begin position="180"/>
        <end position="197"/>
    </location>
</feature>
<dbReference type="STRING" id="1304275.C41B8_11103"/>
<keyword evidence="5" id="KW-1185">Reference proteome</keyword>
<evidence type="ECO:0000313" key="4">
    <source>
        <dbReference type="EMBL" id="KEZ77132.1"/>
    </source>
</evidence>
<dbReference type="EMBL" id="APNK01000016">
    <property type="protein sequence ID" value="KEZ77132.1"/>
    <property type="molecule type" value="Genomic_DNA"/>
</dbReference>
<feature type="chain" id="PRO_5001776537" description="Ice-binding protein C-terminal domain-containing protein" evidence="2">
    <location>
        <begin position="32"/>
        <end position="207"/>
    </location>
</feature>
<keyword evidence="1" id="KW-1133">Transmembrane helix</keyword>
<feature type="domain" description="Ice-binding protein C-terminal" evidence="3">
    <location>
        <begin position="177"/>
        <end position="200"/>
    </location>
</feature>
<reference evidence="4 5" key="1">
    <citation type="submission" date="2013-03" db="EMBL/GenBank/DDBJ databases">
        <title>Salinisphaera hydrothermalis C41B8 Genome Sequencing.</title>
        <authorList>
            <person name="Li C."/>
            <person name="Lai Q."/>
            <person name="Shao Z."/>
        </authorList>
    </citation>
    <scope>NUCLEOTIDE SEQUENCE [LARGE SCALE GENOMIC DNA]</scope>
    <source>
        <strain evidence="4 5">C41B8</strain>
    </source>
</reference>
<comment type="caution">
    <text evidence="4">The sequence shown here is derived from an EMBL/GenBank/DDBJ whole genome shotgun (WGS) entry which is preliminary data.</text>
</comment>
<evidence type="ECO:0000256" key="2">
    <source>
        <dbReference type="SAM" id="SignalP"/>
    </source>
</evidence>
<keyword evidence="2" id="KW-0732">Signal</keyword>
<accession>A0A084IK98</accession>
<keyword evidence="1" id="KW-0812">Transmembrane</keyword>
<sequence>MIDRYRRLVRAIGPRLFAAALCAGLCGPAGATVIAFTGTPDFMALSPGAKAVDGHSVLTGQLRFIDAYRGGVFNAADVARLDLQIGGLDFTTSLNEPAASQITGHTSDQGMHLDGLFYQLTLPLWNTHCAGCSLNLAVYGSPGRFVASYETARQGSGVLLGQVDNRSPSPPGGNTNIPEPPAWLLFGFGLALLGWGVRRRRSLPPRS</sequence>
<evidence type="ECO:0000256" key="1">
    <source>
        <dbReference type="SAM" id="Phobius"/>
    </source>
</evidence>
<dbReference type="NCBIfam" id="TIGR02595">
    <property type="entry name" value="PEP_CTERM"/>
    <property type="match status" value="1"/>
</dbReference>
<evidence type="ECO:0000313" key="5">
    <source>
        <dbReference type="Proteomes" id="UP000028302"/>
    </source>
</evidence>
<protein>
    <recommendedName>
        <fullName evidence="3">Ice-binding protein C-terminal domain-containing protein</fullName>
    </recommendedName>
</protein>